<gene>
    <name evidence="9" type="ORF">K444DRAFT_610077</name>
</gene>
<dbReference type="GO" id="GO:0006508">
    <property type="term" value="P:proteolysis"/>
    <property type="evidence" value="ECO:0007669"/>
    <property type="project" value="UniProtKB-KW"/>
</dbReference>
<evidence type="ECO:0000256" key="1">
    <source>
        <dbReference type="ARBA" id="ARBA00006040"/>
    </source>
</evidence>
<dbReference type="GO" id="GO:0004222">
    <property type="term" value="F:metalloendopeptidase activity"/>
    <property type="evidence" value="ECO:0007669"/>
    <property type="project" value="InterPro"/>
</dbReference>
<dbReference type="InterPro" id="IPR001567">
    <property type="entry name" value="Pept_M3A_M3B_dom"/>
</dbReference>
<dbReference type="OrthoDB" id="3544365at2759"/>
<dbReference type="GO" id="GO:0046872">
    <property type="term" value="F:metal ion binding"/>
    <property type="evidence" value="ECO:0007669"/>
    <property type="project" value="UniProtKB-UniRule"/>
</dbReference>
<evidence type="ECO:0000259" key="8">
    <source>
        <dbReference type="Pfam" id="PF01432"/>
    </source>
</evidence>
<dbReference type="SUPFAM" id="SSF55486">
    <property type="entry name" value="Metalloproteases ('zincins'), catalytic domain"/>
    <property type="match status" value="1"/>
</dbReference>
<keyword evidence="3 7" id="KW-0479">Metal-binding</keyword>
<dbReference type="InterPro" id="IPR024079">
    <property type="entry name" value="MetalloPept_cat_dom_sf"/>
</dbReference>
<dbReference type="Proteomes" id="UP000235371">
    <property type="component" value="Unassembled WGS sequence"/>
</dbReference>
<dbReference type="InterPro" id="IPR024077">
    <property type="entry name" value="Neurolysin/TOP_dom2"/>
</dbReference>
<name>A0A2J6TJP0_9HELO</name>
<comment type="similarity">
    <text evidence="1 7">Belongs to the peptidase M3 family.</text>
</comment>
<accession>A0A2J6TJP0</accession>
<dbReference type="GeneID" id="36587756"/>
<dbReference type="AlphaFoldDB" id="A0A2J6TJP0"/>
<evidence type="ECO:0000313" key="9">
    <source>
        <dbReference type="EMBL" id="PMD63235.1"/>
    </source>
</evidence>
<proteinExistence type="inferred from homology"/>
<reference evidence="9 10" key="1">
    <citation type="submission" date="2016-04" db="EMBL/GenBank/DDBJ databases">
        <title>A degradative enzymes factory behind the ericoid mycorrhizal symbiosis.</title>
        <authorList>
            <consortium name="DOE Joint Genome Institute"/>
            <person name="Martino E."/>
            <person name="Morin E."/>
            <person name="Grelet G."/>
            <person name="Kuo A."/>
            <person name="Kohler A."/>
            <person name="Daghino S."/>
            <person name="Barry K."/>
            <person name="Choi C."/>
            <person name="Cichocki N."/>
            <person name="Clum A."/>
            <person name="Copeland A."/>
            <person name="Hainaut M."/>
            <person name="Haridas S."/>
            <person name="Labutti K."/>
            <person name="Lindquist E."/>
            <person name="Lipzen A."/>
            <person name="Khouja H.-R."/>
            <person name="Murat C."/>
            <person name="Ohm R."/>
            <person name="Olson A."/>
            <person name="Spatafora J."/>
            <person name="Veneault-Fourrey C."/>
            <person name="Henrissat B."/>
            <person name="Grigoriev I."/>
            <person name="Martin F."/>
            <person name="Perotto S."/>
        </authorList>
    </citation>
    <scope>NUCLEOTIDE SEQUENCE [LARGE SCALE GENOMIC DNA]</scope>
    <source>
        <strain evidence="9 10">E</strain>
    </source>
</reference>
<feature type="domain" description="Peptidase M3A/M3B catalytic" evidence="8">
    <location>
        <begin position="201"/>
        <end position="687"/>
    </location>
</feature>
<keyword evidence="4 7" id="KW-0378">Hydrolase</keyword>
<dbReference type="EMBL" id="KZ613782">
    <property type="protein sequence ID" value="PMD63235.1"/>
    <property type="molecule type" value="Genomic_DNA"/>
</dbReference>
<evidence type="ECO:0000256" key="2">
    <source>
        <dbReference type="ARBA" id="ARBA00022670"/>
    </source>
</evidence>
<dbReference type="InterPro" id="IPR045090">
    <property type="entry name" value="Pept_M3A_M3B"/>
</dbReference>
<evidence type="ECO:0000256" key="6">
    <source>
        <dbReference type="ARBA" id="ARBA00023049"/>
    </source>
</evidence>
<protein>
    <submittedName>
        <fullName evidence="9">Zincin</fullName>
    </submittedName>
</protein>
<keyword evidence="5 7" id="KW-0862">Zinc</keyword>
<evidence type="ECO:0000256" key="4">
    <source>
        <dbReference type="ARBA" id="ARBA00022801"/>
    </source>
</evidence>
<dbReference type="Gene3D" id="1.10.1370.10">
    <property type="entry name" value="Neurolysin, domain 3"/>
    <property type="match status" value="1"/>
</dbReference>
<dbReference type="Pfam" id="PF01432">
    <property type="entry name" value="Peptidase_M3"/>
    <property type="match status" value="1"/>
</dbReference>
<dbReference type="RefSeq" id="XP_024740139.1">
    <property type="nucleotide sequence ID" value="XM_024879679.1"/>
</dbReference>
<keyword evidence="2 7" id="KW-0645">Protease</keyword>
<comment type="cofactor">
    <cofactor evidence="7">
        <name>Zn(2+)</name>
        <dbReference type="ChEBI" id="CHEBI:29105"/>
    </cofactor>
    <text evidence="7">Binds 1 zinc ion.</text>
</comment>
<sequence length="765" mass="87664">MLPPGGVRKGVASCGGPLRICTWPLPYYIHSRRKTFCSNQLVPSRWQHTARNGHTSTQSLIQPISLQRRNLRANSSLARAKVVARKGHTPHQPVSKPAISGTTGVGDDAQSILLANSPRASELSKEIARLGKLQSDYYDALSRHRQSDVLWLTWEERREVPSSSVNGWITRPQGSRNPKRYGISLQNVFVPQVLGCISDINVRKKIVSWEQDTCKDLAPLFKEMVMSRAKVARLAGFKSYFDYRSQKKMMDTKSVELFLKNLKSQIAPQTDTFMGSALEQKMQALDYDFTIKKLRSKLRPGKTIRDYQLHEPEAQINRGDLAYYHGQKTGSFFAPKSPEDPDFSDYFPADHTVRSLLKFFGVLLGMSFQEILPGHESYQALVTLYLENQGLTARFAEELDIFYVYDTTALTGPLGFLVLDLKERDGKAREIFCTTFGHYVISYGDAQRRVQVPGIAIVSTYNRAGPKKPTLLTHSNIEAFAHELGHAIHRLAHGSKGTNDPRDFVEIPSIMAEFWAHDPHVLQRISCHYTYLKPEYLIGWKDSWKEKHSSKNLPPQPLRKPPLEMFSEIAFIRHPQHDLYSTLDLLWKSMLDLSIHSSSEEELRSMDIGVGCRQILDEWTGIFTPFDGKGESQNNSYLHWTILKNYDTSAYCYLLAKVYTYDLWFKHFAKNPFNQRAGRRYRKIVLEHHDTPVSWNPIRNLFNFLLWKAFGVPRTHMEALAKFMGRKPNSKMFITALKAPANRNQTFWRRVRIRLGSMLFGIGEN</sequence>
<keyword evidence="10" id="KW-1185">Reference proteome</keyword>
<keyword evidence="6 7" id="KW-0482">Metalloprotease</keyword>
<dbReference type="GO" id="GO:0006518">
    <property type="term" value="P:peptide metabolic process"/>
    <property type="evidence" value="ECO:0007669"/>
    <property type="project" value="TreeGrafter"/>
</dbReference>
<dbReference type="Gene3D" id="3.40.390.10">
    <property type="entry name" value="Collagenase (Catalytic Domain)"/>
    <property type="match status" value="1"/>
</dbReference>
<dbReference type="PANTHER" id="PTHR11804">
    <property type="entry name" value="PROTEASE M3 THIMET OLIGOPEPTIDASE-RELATED"/>
    <property type="match status" value="1"/>
</dbReference>
<dbReference type="InParanoid" id="A0A2J6TJP0"/>
<organism evidence="9 10">
    <name type="scientific">Hyaloscypha bicolor E</name>
    <dbReference type="NCBI Taxonomy" id="1095630"/>
    <lineage>
        <taxon>Eukaryota</taxon>
        <taxon>Fungi</taxon>
        <taxon>Dikarya</taxon>
        <taxon>Ascomycota</taxon>
        <taxon>Pezizomycotina</taxon>
        <taxon>Leotiomycetes</taxon>
        <taxon>Helotiales</taxon>
        <taxon>Hyaloscyphaceae</taxon>
        <taxon>Hyaloscypha</taxon>
        <taxon>Hyaloscypha bicolor</taxon>
    </lineage>
</organism>
<dbReference type="PANTHER" id="PTHR11804:SF84">
    <property type="entry name" value="SACCHAROLYSIN"/>
    <property type="match status" value="1"/>
</dbReference>
<evidence type="ECO:0000256" key="5">
    <source>
        <dbReference type="ARBA" id="ARBA00022833"/>
    </source>
</evidence>
<evidence type="ECO:0000256" key="3">
    <source>
        <dbReference type="ARBA" id="ARBA00022723"/>
    </source>
</evidence>
<evidence type="ECO:0000256" key="7">
    <source>
        <dbReference type="RuleBase" id="RU003435"/>
    </source>
</evidence>
<evidence type="ECO:0000313" key="10">
    <source>
        <dbReference type="Proteomes" id="UP000235371"/>
    </source>
</evidence>